<dbReference type="InterPro" id="IPR017441">
    <property type="entry name" value="Protein_kinase_ATP_BS"/>
</dbReference>
<keyword evidence="1 8" id="KW-0808">Transferase</keyword>
<evidence type="ECO:0000256" key="4">
    <source>
        <dbReference type="ARBA" id="ARBA00022840"/>
    </source>
</evidence>
<keyword evidence="6" id="KW-0812">Transmembrane</keyword>
<dbReference type="Gene3D" id="3.30.200.20">
    <property type="entry name" value="Phosphorylase Kinase, domain 1"/>
    <property type="match status" value="1"/>
</dbReference>
<keyword evidence="6" id="KW-1133">Transmembrane helix</keyword>
<dbReference type="CDD" id="cd14014">
    <property type="entry name" value="STKc_PknB_like"/>
    <property type="match status" value="1"/>
</dbReference>
<keyword evidence="3 8" id="KW-0418">Kinase</keyword>
<dbReference type="RefSeq" id="WP_309201257.1">
    <property type="nucleotide sequence ID" value="NZ_CP133548.1"/>
</dbReference>
<dbReference type="GO" id="GO:0005524">
    <property type="term" value="F:ATP binding"/>
    <property type="evidence" value="ECO:0007669"/>
    <property type="project" value="UniProtKB-UniRule"/>
</dbReference>
<dbReference type="AlphaFoldDB" id="A0AA51RR59"/>
<evidence type="ECO:0000313" key="9">
    <source>
        <dbReference type="Proteomes" id="UP001239782"/>
    </source>
</evidence>
<feature type="transmembrane region" description="Helical" evidence="6">
    <location>
        <begin position="329"/>
        <end position="349"/>
    </location>
</feature>
<dbReference type="Proteomes" id="UP001239782">
    <property type="component" value="Chromosome"/>
</dbReference>
<dbReference type="PROSITE" id="PS50011">
    <property type="entry name" value="PROTEIN_KINASE_DOM"/>
    <property type="match status" value="1"/>
</dbReference>
<sequence length="582" mass="64086">MSNSNDTKATQAMESAAATAGSRLTQLAQRLQSQQTTDGFAKAREDVNRALAEKKIILNKRFVLQETLGSGGMGTVYLAQDLRKVEATDLNPYVAIKVLSGDFKNHPDAFIALQREASRSSNLSHPNIVTVYDFDRDNDTVYMTMELLQGEDLDALMRRKQPMGLDKSEAKKIVLDYCRALNYAHQKGIIHCDLKPANIFITAEGAKVLDFGIARLARKTADHFDAGKIGALTPDYASPEMFENAPPDPRDDVFAAAVIAYELFAGKHPFDNKSAMTAKTLGMQPEPISGLNKREWKALSQALALDKEQRTPSIIAFIKQLAGSKKQPLIYTTVALSLVTLSVLGYSIFKAQQRSQKIESTISELKNCQSSGNFECVVDQANTLLGLEPNDEFAKAALENAKLSLIAQQQQLAIEKLLNKGKQCLEQHNFVCIDEIYSDIIKLDSSNVAATELKTQAMELQQALQTQFTELLSEAAACFDRKQYQCAKEKANEALAILPGDALALAMIRDAENAVMIQEQSLIKAQAMVAEGQQCFDKFDYSCAIAKAESAMAFIENYSEAVNLKRRAKAAIAKAKKDIRID</sequence>
<gene>
    <name evidence="8" type="ORF">Q9312_12845</name>
</gene>
<evidence type="ECO:0000256" key="6">
    <source>
        <dbReference type="SAM" id="Phobius"/>
    </source>
</evidence>
<dbReference type="SUPFAM" id="SSF56112">
    <property type="entry name" value="Protein kinase-like (PK-like)"/>
    <property type="match status" value="1"/>
</dbReference>
<evidence type="ECO:0000313" key="8">
    <source>
        <dbReference type="EMBL" id="WMS86106.1"/>
    </source>
</evidence>
<dbReference type="EC" id="2.7.11.1" evidence="8"/>
<keyword evidence="4 5" id="KW-0067">ATP-binding</keyword>
<organism evidence="8 9">
    <name type="scientific">Pleionea litopenaei</name>
    <dbReference type="NCBI Taxonomy" id="3070815"/>
    <lineage>
        <taxon>Bacteria</taxon>
        <taxon>Pseudomonadati</taxon>
        <taxon>Pseudomonadota</taxon>
        <taxon>Gammaproteobacteria</taxon>
        <taxon>Oceanospirillales</taxon>
        <taxon>Pleioneaceae</taxon>
        <taxon>Pleionea</taxon>
    </lineage>
</organism>
<accession>A0AA51RR59</accession>
<dbReference type="PROSITE" id="PS00108">
    <property type="entry name" value="PROTEIN_KINASE_ST"/>
    <property type="match status" value="1"/>
</dbReference>
<feature type="binding site" evidence="5">
    <location>
        <position position="97"/>
    </location>
    <ligand>
        <name>ATP</name>
        <dbReference type="ChEBI" id="CHEBI:30616"/>
    </ligand>
</feature>
<dbReference type="InterPro" id="IPR000719">
    <property type="entry name" value="Prot_kinase_dom"/>
</dbReference>
<evidence type="ECO:0000256" key="2">
    <source>
        <dbReference type="ARBA" id="ARBA00022741"/>
    </source>
</evidence>
<keyword evidence="2 5" id="KW-0547">Nucleotide-binding</keyword>
<protein>
    <submittedName>
        <fullName evidence="8">Serine/threonine-protein kinase</fullName>
        <ecNumber evidence="8">2.7.11.1</ecNumber>
    </submittedName>
</protein>
<dbReference type="PANTHER" id="PTHR43289">
    <property type="entry name" value="MITOGEN-ACTIVATED PROTEIN KINASE KINASE KINASE 20-RELATED"/>
    <property type="match status" value="1"/>
</dbReference>
<evidence type="ECO:0000256" key="5">
    <source>
        <dbReference type="PROSITE-ProRule" id="PRU10141"/>
    </source>
</evidence>
<dbReference type="PROSITE" id="PS00107">
    <property type="entry name" value="PROTEIN_KINASE_ATP"/>
    <property type="match status" value="1"/>
</dbReference>
<dbReference type="InterPro" id="IPR008271">
    <property type="entry name" value="Ser/Thr_kinase_AS"/>
</dbReference>
<evidence type="ECO:0000259" key="7">
    <source>
        <dbReference type="PROSITE" id="PS50011"/>
    </source>
</evidence>
<dbReference type="SMART" id="SM00220">
    <property type="entry name" value="S_TKc"/>
    <property type="match status" value="1"/>
</dbReference>
<dbReference type="EMBL" id="CP133548">
    <property type="protein sequence ID" value="WMS86106.1"/>
    <property type="molecule type" value="Genomic_DNA"/>
</dbReference>
<evidence type="ECO:0000256" key="3">
    <source>
        <dbReference type="ARBA" id="ARBA00022777"/>
    </source>
</evidence>
<dbReference type="Gene3D" id="1.10.510.10">
    <property type="entry name" value="Transferase(Phosphotransferase) domain 1"/>
    <property type="match status" value="1"/>
</dbReference>
<keyword evidence="6" id="KW-0472">Membrane</keyword>
<keyword evidence="9" id="KW-1185">Reference proteome</keyword>
<dbReference type="Pfam" id="PF00069">
    <property type="entry name" value="Pkinase"/>
    <property type="match status" value="1"/>
</dbReference>
<name>A0AA51RR59_9GAMM</name>
<dbReference type="PANTHER" id="PTHR43289:SF6">
    <property type="entry name" value="SERINE_THREONINE-PROTEIN KINASE NEKL-3"/>
    <property type="match status" value="1"/>
</dbReference>
<dbReference type="KEGG" id="plei:Q9312_12845"/>
<proteinExistence type="predicted"/>
<reference evidence="8 9" key="1">
    <citation type="submission" date="2023-08" db="EMBL/GenBank/DDBJ databases">
        <title>Pleionea litopenaei sp. nov., isolated from stomach of juvenile Litopenaeus vannamei.</title>
        <authorList>
            <person name="Rho A.M."/>
            <person name="Hwang C.Y."/>
        </authorList>
    </citation>
    <scope>NUCLEOTIDE SEQUENCE [LARGE SCALE GENOMIC DNA]</scope>
    <source>
        <strain evidence="8 9">HL-JVS1</strain>
    </source>
</reference>
<feature type="domain" description="Protein kinase" evidence="7">
    <location>
        <begin position="62"/>
        <end position="330"/>
    </location>
</feature>
<dbReference type="GO" id="GO:0004674">
    <property type="term" value="F:protein serine/threonine kinase activity"/>
    <property type="evidence" value="ECO:0007669"/>
    <property type="project" value="UniProtKB-EC"/>
</dbReference>
<evidence type="ECO:0000256" key="1">
    <source>
        <dbReference type="ARBA" id="ARBA00022679"/>
    </source>
</evidence>
<dbReference type="InterPro" id="IPR011009">
    <property type="entry name" value="Kinase-like_dom_sf"/>
</dbReference>